<dbReference type="PANTHER" id="PTHR31286">
    <property type="entry name" value="GLYCINE-RICH CELL WALL STRUCTURAL PROTEIN 1.8-LIKE"/>
    <property type="match status" value="1"/>
</dbReference>
<feature type="region of interest" description="Disordered" evidence="1">
    <location>
        <begin position="267"/>
        <end position="340"/>
    </location>
</feature>
<feature type="domain" description="Zinc knuckle CX2CX4HX4C" evidence="2">
    <location>
        <begin position="38"/>
        <end position="85"/>
    </location>
</feature>
<evidence type="ECO:0000256" key="1">
    <source>
        <dbReference type="SAM" id="MobiDB-lite"/>
    </source>
</evidence>
<reference evidence="3" key="2">
    <citation type="journal article" date="2024" name="Plant">
        <title>Genomic evolution and insights into agronomic trait innovations of Sesamum species.</title>
        <authorList>
            <person name="Miao H."/>
            <person name="Wang L."/>
            <person name="Qu L."/>
            <person name="Liu H."/>
            <person name="Sun Y."/>
            <person name="Le M."/>
            <person name="Wang Q."/>
            <person name="Wei S."/>
            <person name="Zheng Y."/>
            <person name="Lin W."/>
            <person name="Duan Y."/>
            <person name="Cao H."/>
            <person name="Xiong S."/>
            <person name="Wang X."/>
            <person name="Wei L."/>
            <person name="Li C."/>
            <person name="Ma Q."/>
            <person name="Ju M."/>
            <person name="Zhao R."/>
            <person name="Li G."/>
            <person name="Mu C."/>
            <person name="Tian Q."/>
            <person name="Mei H."/>
            <person name="Zhang T."/>
            <person name="Gao T."/>
            <person name="Zhang H."/>
        </authorList>
    </citation>
    <scope>NUCLEOTIDE SEQUENCE</scope>
    <source>
        <strain evidence="3">KEN1</strain>
    </source>
</reference>
<feature type="compositionally biased region" description="Polar residues" evidence="1">
    <location>
        <begin position="269"/>
        <end position="287"/>
    </location>
</feature>
<proteinExistence type="predicted"/>
<dbReference type="AlphaFoldDB" id="A0AAW2XX99"/>
<dbReference type="InterPro" id="IPR040256">
    <property type="entry name" value="At4g02000-like"/>
</dbReference>
<accession>A0AAW2XX99</accession>
<dbReference type="EMBL" id="JACGWN010000002">
    <property type="protein sequence ID" value="KAL0458749.1"/>
    <property type="molecule type" value="Genomic_DNA"/>
</dbReference>
<name>A0AAW2XX99_9LAMI</name>
<dbReference type="Pfam" id="PF14392">
    <property type="entry name" value="zf-CCHC_4"/>
    <property type="match status" value="1"/>
</dbReference>
<reference evidence="3" key="1">
    <citation type="submission" date="2020-06" db="EMBL/GenBank/DDBJ databases">
        <authorList>
            <person name="Li T."/>
            <person name="Hu X."/>
            <person name="Zhang T."/>
            <person name="Song X."/>
            <person name="Zhang H."/>
            <person name="Dai N."/>
            <person name="Sheng W."/>
            <person name="Hou X."/>
            <person name="Wei L."/>
        </authorList>
    </citation>
    <scope>NUCLEOTIDE SEQUENCE</scope>
    <source>
        <strain evidence="3">KEN1</strain>
        <tissue evidence="3">Leaf</tissue>
    </source>
</reference>
<gene>
    <name evidence="3" type="ORF">Slati_0502100</name>
</gene>
<evidence type="ECO:0000313" key="3">
    <source>
        <dbReference type="EMBL" id="KAL0458749.1"/>
    </source>
</evidence>
<evidence type="ECO:0000259" key="2">
    <source>
        <dbReference type="Pfam" id="PF14392"/>
    </source>
</evidence>
<organism evidence="3">
    <name type="scientific">Sesamum latifolium</name>
    <dbReference type="NCBI Taxonomy" id="2727402"/>
    <lineage>
        <taxon>Eukaryota</taxon>
        <taxon>Viridiplantae</taxon>
        <taxon>Streptophyta</taxon>
        <taxon>Embryophyta</taxon>
        <taxon>Tracheophyta</taxon>
        <taxon>Spermatophyta</taxon>
        <taxon>Magnoliopsida</taxon>
        <taxon>eudicotyledons</taxon>
        <taxon>Gunneridae</taxon>
        <taxon>Pentapetalae</taxon>
        <taxon>asterids</taxon>
        <taxon>lamiids</taxon>
        <taxon>Lamiales</taxon>
        <taxon>Pedaliaceae</taxon>
        <taxon>Sesamum</taxon>
    </lineage>
</organism>
<protein>
    <recommendedName>
        <fullName evidence="2">Zinc knuckle CX2CX4HX4C domain-containing protein</fullName>
    </recommendedName>
</protein>
<dbReference type="InterPro" id="IPR025836">
    <property type="entry name" value="Zn_knuckle_CX2CX4HX4C"/>
</dbReference>
<comment type="caution">
    <text evidence="3">The sequence shown here is derived from an EMBL/GenBank/DDBJ whole genome shotgun (WGS) entry which is preliminary data.</text>
</comment>
<dbReference type="PANTHER" id="PTHR31286:SF167">
    <property type="entry name" value="OS09G0268800 PROTEIN"/>
    <property type="match status" value="1"/>
</dbReference>
<feature type="region of interest" description="Disordered" evidence="1">
    <location>
        <begin position="138"/>
        <end position="169"/>
    </location>
</feature>
<sequence>MTPEITAFIGNRLGKFKEVDLDQNREVWGTSVRIRVALDISKPLKRALKIHMVLGDDHFISFTYERLPNFYYLCGCLGHLSRQCELQFLDGFYDPGENPPYGHWLRATSGLFTPGRSGGFQARSPTSVPIRPVFVSSNSLQSQAPTPPPSRGPSIFGDFGKAQPDNTIPTSPSPILCPNPLSPLTISHRTILPGARSKTSTWPPIPPTSLLLIFTPPPLSTDIPAPRPLLSEPLLPGTCPTFKRIAPPVQQTEIPPVLFTAQCPAKQPTHLNQPSHSRTALKSSNSLPKKVLSRKHTLVDESSGDEVVSQGPSKMSKSGPPLMDATNITAATAEQSRRAL</sequence>